<dbReference type="AlphaFoldDB" id="A0A7W9FJV1"/>
<dbReference type="Gene3D" id="3.30.2290.10">
    <property type="entry name" value="PmbA/TldD superfamily"/>
    <property type="match status" value="1"/>
</dbReference>
<dbReference type="Proteomes" id="UP000523821">
    <property type="component" value="Unassembled WGS sequence"/>
</dbReference>
<name>A0A7W9FJV1_9HYPH</name>
<feature type="domain" description="Metalloprotease TldD/E central" evidence="4">
    <location>
        <begin position="119"/>
        <end position="224"/>
    </location>
</feature>
<dbReference type="InterPro" id="IPR047657">
    <property type="entry name" value="PmbA"/>
</dbReference>
<sequence>MTAMPDESRLLDRAAALVEAAKRAGADAADAIAVRGTSLSVEVRDGAVTETERSESDRLSLRVFAGGRNASVGSNALDEPQVLAERAVAMARVAPEDRYAGLADPARLARTLPALDVVDPDMPSSETLVERAQRAEAAARAVPGVVRSGGASASWSLGGMVLVTSHGFSGSHLRSTHAVSLSAIAGEGTGMQRDYDSAAKTHAVDLPDPAEIGRRAGERAVARLSPARLATGRYTVVFDPRVATSLVGHLAGAANGAAVARKTSFLKDALGTRILPEHVRISDDPLRPRGLGSRPFDGEGVAAEAFDLISGGVLTTWFLDSAAARELGLQTNGRASRGGGGTSPSSTNLTLLAGPLGRAELLSGAEDGIYVTELIGHGVNGVTGDYSRGAAGFRIRGGALAEPVAEITIAGNLKDMYARLLVADDLEYRYAVNAPTVAVEAMTVAGR</sequence>
<evidence type="ECO:0000259" key="2">
    <source>
        <dbReference type="Pfam" id="PF01523"/>
    </source>
</evidence>
<comment type="similarity">
    <text evidence="1">Belongs to the peptidase U62 family.</text>
</comment>
<evidence type="ECO:0000313" key="5">
    <source>
        <dbReference type="EMBL" id="MBB5752112.1"/>
    </source>
</evidence>
<feature type="domain" description="Metalloprotease TldD/E C-terminal" evidence="3">
    <location>
        <begin position="231"/>
        <end position="446"/>
    </location>
</feature>
<dbReference type="EMBL" id="JACHOO010000002">
    <property type="protein sequence ID" value="MBB5752112.1"/>
    <property type="molecule type" value="Genomic_DNA"/>
</dbReference>
<proteinExistence type="inferred from homology"/>
<dbReference type="InterPro" id="IPR002510">
    <property type="entry name" value="Metalloprtase-TldD/E_N"/>
</dbReference>
<comment type="caution">
    <text evidence="5">The sequence shown here is derived from an EMBL/GenBank/DDBJ whole genome shotgun (WGS) entry which is preliminary data.</text>
</comment>
<organism evidence="5 6">
    <name type="scientific">Prosthecomicrobium pneumaticum</name>
    <dbReference type="NCBI Taxonomy" id="81895"/>
    <lineage>
        <taxon>Bacteria</taxon>
        <taxon>Pseudomonadati</taxon>
        <taxon>Pseudomonadota</taxon>
        <taxon>Alphaproteobacteria</taxon>
        <taxon>Hyphomicrobiales</taxon>
        <taxon>Kaistiaceae</taxon>
        <taxon>Prosthecomicrobium</taxon>
    </lineage>
</organism>
<dbReference type="InterPro" id="IPR035068">
    <property type="entry name" value="TldD/PmbA_N"/>
</dbReference>
<dbReference type="PANTHER" id="PTHR43421:SF1">
    <property type="entry name" value="METALLOPROTEASE PMBA"/>
    <property type="match status" value="1"/>
</dbReference>
<dbReference type="InterPro" id="IPR045570">
    <property type="entry name" value="Metalloprtase-TldD/E_cen_dom"/>
</dbReference>
<dbReference type="GO" id="GO:0005829">
    <property type="term" value="C:cytosol"/>
    <property type="evidence" value="ECO:0007669"/>
    <property type="project" value="TreeGrafter"/>
</dbReference>
<accession>A0A7W9FJV1</accession>
<dbReference type="PANTHER" id="PTHR43421">
    <property type="entry name" value="METALLOPROTEASE PMBA"/>
    <property type="match status" value="1"/>
</dbReference>
<feature type="domain" description="Metalloprotease TldD/E N-terminal" evidence="2">
    <location>
        <begin position="29"/>
        <end position="91"/>
    </location>
</feature>
<evidence type="ECO:0000259" key="4">
    <source>
        <dbReference type="Pfam" id="PF19290"/>
    </source>
</evidence>
<dbReference type="Pfam" id="PF19290">
    <property type="entry name" value="PmbA_TldD_2nd"/>
    <property type="match status" value="1"/>
</dbReference>
<dbReference type="InterPro" id="IPR045569">
    <property type="entry name" value="Metalloprtase-TldD/E_C"/>
</dbReference>
<dbReference type="Pfam" id="PF19289">
    <property type="entry name" value="PmbA_TldD_3rd"/>
    <property type="match status" value="1"/>
</dbReference>
<dbReference type="InterPro" id="IPR036059">
    <property type="entry name" value="TldD/PmbA_sf"/>
</dbReference>
<dbReference type="GO" id="GO:0006508">
    <property type="term" value="P:proteolysis"/>
    <property type="evidence" value="ECO:0007669"/>
    <property type="project" value="InterPro"/>
</dbReference>
<evidence type="ECO:0000256" key="1">
    <source>
        <dbReference type="ARBA" id="ARBA00005836"/>
    </source>
</evidence>
<dbReference type="RefSeq" id="WP_183853479.1">
    <property type="nucleotide sequence ID" value="NZ_JACHOO010000002.1"/>
</dbReference>
<dbReference type="SUPFAM" id="SSF111283">
    <property type="entry name" value="Putative modulator of DNA gyrase, PmbA/TldD"/>
    <property type="match status" value="1"/>
</dbReference>
<gene>
    <name evidence="5" type="ORF">GGQ63_001164</name>
</gene>
<evidence type="ECO:0000259" key="3">
    <source>
        <dbReference type="Pfam" id="PF19289"/>
    </source>
</evidence>
<keyword evidence="6" id="KW-1185">Reference proteome</keyword>
<dbReference type="GO" id="GO:0008237">
    <property type="term" value="F:metallopeptidase activity"/>
    <property type="evidence" value="ECO:0007669"/>
    <property type="project" value="InterPro"/>
</dbReference>
<evidence type="ECO:0000313" key="6">
    <source>
        <dbReference type="Proteomes" id="UP000523821"/>
    </source>
</evidence>
<reference evidence="5 6" key="1">
    <citation type="submission" date="2020-08" db="EMBL/GenBank/DDBJ databases">
        <title>Genomic Encyclopedia of Type Strains, Phase IV (KMG-IV): sequencing the most valuable type-strain genomes for metagenomic binning, comparative biology and taxonomic classification.</title>
        <authorList>
            <person name="Goeker M."/>
        </authorList>
    </citation>
    <scope>NUCLEOTIDE SEQUENCE [LARGE SCALE GENOMIC DNA]</scope>
    <source>
        <strain evidence="5 6">DSM 16268</strain>
    </source>
</reference>
<dbReference type="Pfam" id="PF01523">
    <property type="entry name" value="PmbA_TldD_1st"/>
    <property type="match status" value="1"/>
</dbReference>
<protein>
    <submittedName>
        <fullName evidence="5">PmbA protein</fullName>
    </submittedName>
</protein>